<name>A0ABN8Q8J1_9CNID</name>
<evidence type="ECO:0000259" key="2">
    <source>
        <dbReference type="Pfam" id="PF14214"/>
    </source>
</evidence>
<comment type="caution">
    <text evidence="3">The sequence shown here is derived from an EMBL/GenBank/DDBJ whole genome shotgun (WGS) entry which is preliminary data.</text>
</comment>
<accession>A0ABN8Q8J1</accession>
<dbReference type="Pfam" id="PF14214">
    <property type="entry name" value="Helitron_like_N"/>
    <property type="match status" value="1"/>
</dbReference>
<evidence type="ECO:0000313" key="3">
    <source>
        <dbReference type="EMBL" id="CAH3159298.1"/>
    </source>
</evidence>
<proteinExistence type="predicted"/>
<keyword evidence="4" id="KW-1185">Reference proteome</keyword>
<reference evidence="3 4" key="1">
    <citation type="submission" date="2022-05" db="EMBL/GenBank/DDBJ databases">
        <authorList>
            <consortium name="Genoscope - CEA"/>
            <person name="William W."/>
        </authorList>
    </citation>
    <scope>NUCLEOTIDE SEQUENCE [LARGE SCALE GENOMIC DNA]</scope>
</reference>
<evidence type="ECO:0000313" key="4">
    <source>
        <dbReference type="Proteomes" id="UP001159405"/>
    </source>
</evidence>
<sequence>MTKARLHSNWTLGETDCTDDSTVSGVILPERGVNVQAQVEATVNEVVSEPREGEPENTQRRVERPVIPWPTTDRTPASEFTTPYFFTMAFPCLFSYGKSDFHINRSVTCPSLHDWAEHLLWYQDGRFARHKVWKFVVHNMIMRKRALEQSRFFVDQQLGDPHITVADLQERLARGDTFMDKLLYFGANLRGTAQYWHQRCRELRALVEFMVNEKHGLPSFFMTGSCAEFYFPPLRRLLEEYILQTKVFGVSNYWYCYEFAKSRDQIPWHQLSWREDRQPHQLLHETREDGCEEEEYAARLSQWADETFAMTALHPAGNDEEGQPRKDLWPPPEGTAEPISDDRDPLVEMLMKIAATQDAILEDHLLLVNRVGLHSCSDYCVRTPPHPEQGLQPRERLCRMEFGSEFHPGKKIHCNPEIVEGHNGAPHLEMPRDHPRVVQHSRYQLQSWRANGDVSLILSHSSPDNPSQMIS</sequence>
<evidence type="ECO:0000256" key="1">
    <source>
        <dbReference type="SAM" id="MobiDB-lite"/>
    </source>
</evidence>
<dbReference type="Proteomes" id="UP001159405">
    <property type="component" value="Unassembled WGS sequence"/>
</dbReference>
<protein>
    <recommendedName>
        <fullName evidence="2">Helitron helicase-like domain-containing protein</fullName>
    </recommendedName>
</protein>
<organism evidence="3 4">
    <name type="scientific">Porites lobata</name>
    <dbReference type="NCBI Taxonomy" id="104759"/>
    <lineage>
        <taxon>Eukaryota</taxon>
        <taxon>Metazoa</taxon>
        <taxon>Cnidaria</taxon>
        <taxon>Anthozoa</taxon>
        <taxon>Hexacorallia</taxon>
        <taxon>Scleractinia</taxon>
        <taxon>Fungiina</taxon>
        <taxon>Poritidae</taxon>
        <taxon>Porites</taxon>
    </lineage>
</organism>
<dbReference type="InterPro" id="IPR025476">
    <property type="entry name" value="Helitron_helicase-like"/>
</dbReference>
<feature type="domain" description="Helitron helicase-like" evidence="2">
    <location>
        <begin position="115"/>
        <end position="238"/>
    </location>
</feature>
<dbReference type="EMBL" id="CALNXK010000113">
    <property type="protein sequence ID" value="CAH3159298.1"/>
    <property type="molecule type" value="Genomic_DNA"/>
</dbReference>
<feature type="region of interest" description="Disordered" evidence="1">
    <location>
        <begin position="315"/>
        <end position="341"/>
    </location>
</feature>
<gene>
    <name evidence="3" type="ORF">PLOB_00003599</name>
</gene>